<proteinExistence type="predicted"/>
<name>A0ABX7ZBC0_9RALS</name>
<evidence type="ECO:0000313" key="3">
    <source>
        <dbReference type="EMBL" id="QUP52680.1"/>
    </source>
</evidence>
<organism evidence="3 4">
    <name type="scientific">Ralstonia syzygii</name>
    <dbReference type="NCBI Taxonomy" id="28097"/>
    <lineage>
        <taxon>Bacteria</taxon>
        <taxon>Pseudomonadati</taxon>
        <taxon>Pseudomonadota</taxon>
        <taxon>Betaproteobacteria</taxon>
        <taxon>Burkholderiales</taxon>
        <taxon>Burkholderiaceae</taxon>
        <taxon>Ralstonia</taxon>
        <taxon>Ralstonia solanacearum species complex</taxon>
    </lineage>
</organism>
<evidence type="ECO:0000256" key="1">
    <source>
        <dbReference type="SAM" id="Coils"/>
    </source>
</evidence>
<feature type="coiled-coil region" evidence="1">
    <location>
        <begin position="87"/>
        <end position="156"/>
    </location>
</feature>
<reference evidence="3 4" key="1">
    <citation type="journal article" date="2021" name="Phytopathology">
        <title>Complete genome sequence of Ralstonia syzygii subsp. indonesiensis strain LLRS-1, isolated from wilted tobacco in China.</title>
        <authorList>
            <person name="Lu C.H."/>
            <person name="Li J.Y."/>
            <person name="Mi M.G."/>
            <person name="Lin Z.L."/>
            <person name="Jiang N."/>
            <person name="Gai X."/>
            <person name="Ma J.H."/>
            <person name="Lei L.P."/>
            <person name="Xia Z.Y."/>
        </authorList>
    </citation>
    <scope>NUCLEOTIDE SEQUENCE [LARGE SCALE GENOMIC DNA]</scope>
    <source>
        <strain evidence="3 4">LLRS-1</strain>
    </source>
</reference>
<dbReference type="RefSeq" id="WP_211904426.1">
    <property type="nucleotide sequence ID" value="NZ_CP046729.1"/>
</dbReference>
<accession>A0ABX7ZBC0</accession>
<keyword evidence="2" id="KW-1133">Transmembrane helix</keyword>
<keyword evidence="2" id="KW-0812">Transmembrane</keyword>
<keyword evidence="1" id="KW-0175">Coiled coil</keyword>
<feature type="transmembrane region" description="Helical" evidence="2">
    <location>
        <begin position="165"/>
        <end position="186"/>
    </location>
</feature>
<keyword evidence="4" id="KW-1185">Reference proteome</keyword>
<gene>
    <name evidence="3" type="ORF">GO998_02385</name>
</gene>
<evidence type="ECO:0000313" key="4">
    <source>
        <dbReference type="Proteomes" id="UP000677898"/>
    </source>
</evidence>
<evidence type="ECO:0000256" key="2">
    <source>
        <dbReference type="SAM" id="Phobius"/>
    </source>
</evidence>
<dbReference type="EMBL" id="CP046729">
    <property type="protein sequence ID" value="QUP52680.1"/>
    <property type="molecule type" value="Genomic_DNA"/>
</dbReference>
<dbReference type="Proteomes" id="UP000677898">
    <property type="component" value="Chromosome"/>
</dbReference>
<keyword evidence="2" id="KW-0472">Membrane</keyword>
<sequence length="190" mass="21716">MEVWHTHATGDKKAKDFFNAALAMFEMRVTEKLQFNVAENVATKADMERHVEWLKGLFSEWIGGRMLSDPKSREYLLTENKNLLKLLDRVRMEKSSVELELEKAKVDISKVGEDLTAQRRTSVGHQAAANKLKELVAQKDQELREMNTEKNGLTKANEAVAKSLFVWRLIGVTATLLLLTVLLLWLRFSS</sequence>
<protein>
    <submittedName>
        <fullName evidence="3">Uncharacterized protein</fullName>
    </submittedName>
</protein>